<feature type="transmembrane region" description="Helical" evidence="6">
    <location>
        <begin position="147"/>
        <end position="167"/>
    </location>
</feature>
<comment type="subcellular location">
    <subcellularLocation>
        <location evidence="1">Cell membrane</location>
        <topology evidence="1">Multi-pass membrane protein</topology>
    </subcellularLocation>
</comment>
<feature type="transmembrane region" description="Helical" evidence="6">
    <location>
        <begin position="14"/>
        <end position="34"/>
    </location>
</feature>
<dbReference type="InterPro" id="IPR018076">
    <property type="entry name" value="T2SS_GspF_dom"/>
</dbReference>
<dbReference type="AlphaFoldDB" id="A0A286RCD5"/>
<dbReference type="EMBL" id="CP018477">
    <property type="protein sequence ID" value="ASV73626.1"/>
    <property type="molecule type" value="Genomic_DNA"/>
</dbReference>
<evidence type="ECO:0000313" key="9">
    <source>
        <dbReference type="Proteomes" id="UP000215086"/>
    </source>
</evidence>
<feature type="transmembrane region" description="Helical" evidence="6">
    <location>
        <begin position="121"/>
        <end position="141"/>
    </location>
</feature>
<evidence type="ECO:0000256" key="3">
    <source>
        <dbReference type="ARBA" id="ARBA00022692"/>
    </source>
</evidence>
<evidence type="ECO:0000256" key="5">
    <source>
        <dbReference type="ARBA" id="ARBA00023136"/>
    </source>
</evidence>
<dbReference type="OrthoDB" id="9810662at2"/>
<dbReference type="PANTHER" id="PTHR35007">
    <property type="entry name" value="INTEGRAL MEMBRANE PROTEIN-RELATED"/>
    <property type="match status" value="1"/>
</dbReference>
<accession>A0A286RCD5</accession>
<gene>
    <name evidence="8" type="ORF">THTE_1024</name>
</gene>
<keyword evidence="5 6" id="KW-0472">Membrane</keyword>
<keyword evidence="9" id="KW-1185">Reference proteome</keyword>
<dbReference type="KEGG" id="ttf:THTE_1024"/>
<protein>
    <submittedName>
        <fullName evidence="8">Type II/IV secretion system protein TadC, associated with Flp pilus assembly</fullName>
    </submittedName>
</protein>
<dbReference type="Pfam" id="PF00482">
    <property type="entry name" value="T2SSF"/>
    <property type="match status" value="1"/>
</dbReference>
<dbReference type="GO" id="GO:0005886">
    <property type="term" value="C:plasma membrane"/>
    <property type="evidence" value="ECO:0007669"/>
    <property type="project" value="UniProtKB-SubCell"/>
</dbReference>
<dbReference type="PANTHER" id="PTHR35007:SF2">
    <property type="entry name" value="PILUS ASSEMBLE PROTEIN"/>
    <property type="match status" value="1"/>
</dbReference>
<reference evidence="8 9" key="1">
    <citation type="journal article" name="Front. Microbiol.">
        <title>Sugar Metabolism of the First Thermophilic Planctomycete Thermogutta terrifontis: Comparative Genomic and Transcriptomic Approaches.</title>
        <authorList>
            <person name="Elcheninov A.G."/>
            <person name="Menzel P."/>
            <person name="Gudbergsdottir S.R."/>
            <person name="Slesarev A.I."/>
            <person name="Kadnikov V.V."/>
            <person name="Krogh A."/>
            <person name="Bonch-Osmolovskaya E.A."/>
            <person name="Peng X."/>
            <person name="Kublanov I.V."/>
        </authorList>
    </citation>
    <scope>NUCLEOTIDE SEQUENCE [LARGE SCALE GENOMIC DNA]</scope>
    <source>
        <strain evidence="8 9">R1</strain>
    </source>
</reference>
<organism evidence="8 9">
    <name type="scientific">Thermogutta terrifontis</name>
    <dbReference type="NCBI Taxonomy" id="1331910"/>
    <lineage>
        <taxon>Bacteria</taxon>
        <taxon>Pseudomonadati</taxon>
        <taxon>Planctomycetota</taxon>
        <taxon>Planctomycetia</taxon>
        <taxon>Pirellulales</taxon>
        <taxon>Thermoguttaceae</taxon>
        <taxon>Thermogutta</taxon>
    </lineage>
</organism>
<name>A0A286RCD5_9BACT</name>
<evidence type="ECO:0000256" key="6">
    <source>
        <dbReference type="SAM" id="Phobius"/>
    </source>
</evidence>
<dbReference type="RefSeq" id="WP_095414164.1">
    <property type="nucleotide sequence ID" value="NZ_CP018477.1"/>
</dbReference>
<evidence type="ECO:0000313" key="8">
    <source>
        <dbReference type="EMBL" id="ASV73626.1"/>
    </source>
</evidence>
<evidence type="ECO:0000256" key="2">
    <source>
        <dbReference type="ARBA" id="ARBA00022475"/>
    </source>
</evidence>
<proteinExistence type="predicted"/>
<keyword evidence="4 6" id="KW-1133">Transmembrane helix</keyword>
<keyword evidence="3 6" id="KW-0812">Transmembrane</keyword>
<keyword evidence="2" id="KW-1003">Cell membrane</keyword>
<evidence type="ECO:0000259" key="7">
    <source>
        <dbReference type="Pfam" id="PF00482"/>
    </source>
</evidence>
<evidence type="ECO:0000256" key="4">
    <source>
        <dbReference type="ARBA" id="ARBA00022989"/>
    </source>
</evidence>
<sequence length="329" mass="36215">MTDNLIIIAQSLDFAVLLPYAVFGMFAALAFWVLEFLTGRQPRRVERIQELARTPRQRMTSDELAQRPASKLTEVLEKATPALAKPLEPKSEVERSRLKQRLAEAGFRGDKAVQIFLGLKFAALLGGFLLGGSVSLGLWGLSRSTTTSAVIIGGLAFYVPDLVLWFIGKKRKEAIFLGLPDALDLLVVCVEAGLGLDQAMRKVTEELASSHPVIAKEFALANLQLQMGRPRAEVLHEMGVRTGVQDMRALAAVIIQAEKFGSSIAQALRAQSESMRTRRRQMAEERAQKTAVKLIFPLVLFIFPGIFVVLVGPAAITMIRELFPMMAGR</sequence>
<dbReference type="Proteomes" id="UP000215086">
    <property type="component" value="Chromosome"/>
</dbReference>
<feature type="domain" description="Type II secretion system protein GspF" evidence="7">
    <location>
        <begin position="183"/>
        <end position="311"/>
    </location>
</feature>
<evidence type="ECO:0000256" key="1">
    <source>
        <dbReference type="ARBA" id="ARBA00004651"/>
    </source>
</evidence>
<feature type="transmembrane region" description="Helical" evidence="6">
    <location>
        <begin position="294"/>
        <end position="319"/>
    </location>
</feature>